<keyword evidence="8 10" id="KW-0012">Acyltransferase</keyword>
<evidence type="ECO:0000256" key="5">
    <source>
        <dbReference type="ARBA" id="ARBA00022679"/>
    </source>
</evidence>
<dbReference type="GO" id="GO:0016020">
    <property type="term" value="C:membrane"/>
    <property type="evidence" value="ECO:0007669"/>
    <property type="project" value="GOC"/>
</dbReference>
<comment type="subcellular location">
    <subcellularLocation>
        <location evidence="1 10">Cytoplasm</location>
    </subcellularLocation>
</comment>
<dbReference type="Pfam" id="PF13720">
    <property type="entry name" value="Acetyltransf_11"/>
    <property type="match status" value="1"/>
</dbReference>
<dbReference type="GO" id="GO:0009245">
    <property type="term" value="P:lipid A biosynthetic process"/>
    <property type="evidence" value="ECO:0007669"/>
    <property type="project" value="UniProtKB-UniRule"/>
</dbReference>
<evidence type="ECO:0000256" key="6">
    <source>
        <dbReference type="ARBA" id="ARBA00022737"/>
    </source>
</evidence>
<comment type="function">
    <text evidence="9 10">Involved in the biosynthesis of lipid A, a phosphorylated glycolipid that anchors the lipopolysaccharide to the outer membrane of the cell.</text>
</comment>
<dbReference type="InterPro" id="IPR010137">
    <property type="entry name" value="Lipid_A_LpxA"/>
</dbReference>
<dbReference type="Gene3D" id="2.160.10.10">
    <property type="entry name" value="Hexapeptide repeat proteins"/>
    <property type="match status" value="1"/>
</dbReference>
<dbReference type="AlphaFoldDB" id="A0A451EP16"/>
<dbReference type="PANTHER" id="PTHR43480">
    <property type="entry name" value="ACYL-[ACYL-CARRIER-PROTEIN]--UDP-N-ACETYLGLUCOSAMINE O-ACYLTRANSFERASE"/>
    <property type="match status" value="1"/>
</dbReference>
<reference evidence="13" key="1">
    <citation type="submission" date="2018-06" db="EMBL/GenBank/DDBJ databases">
        <title>Complete genome of Pseudomonas insecticola strain QZS01.</title>
        <authorList>
            <person name="Wang J."/>
            <person name="Su Q."/>
        </authorList>
    </citation>
    <scope>NUCLEOTIDE SEQUENCE [LARGE SCALE GENOMIC DNA]</scope>
    <source>
        <strain evidence="13">QZS01</strain>
    </source>
</reference>
<comment type="pathway">
    <text evidence="10">Glycolipid biosynthesis; lipid IV(A) biosynthesis; lipid IV(A) from (3R)-3-hydroxytetradecanoyl-[acyl-carrier-protein] and UDP-N-acetyl-alpha-D-glucosamine: step 1/6.</text>
</comment>
<sequence length="264" mass="28670">MTIDKTATIHPSSVIEEGAIIGPNVKIGPFCFIASQVEIGEGSILKSHVVINGITKVGKNNKFFQFTSIGEVNQDLKYSGEPTTTEIGDNNTFHEGVTVHRGTVQDNGKTIIGNNNLFMVNAHIAHDCLVGNNCVFANSATLAGHVTVGNYTIIGGLSAIHQFCRIGDNVMMGGGSFVVKDIPPYIIVQGNHAVPFGINVIGLKRHNFSDENIQIIKDCYKLLYRHGLTLEEAKEKIQELSVKYDVAKNFLDSLLNCSSRGIVR</sequence>
<dbReference type="EMBL" id="CP029822">
    <property type="protein sequence ID" value="AZS51528.1"/>
    <property type="molecule type" value="Genomic_DNA"/>
</dbReference>
<dbReference type="GO" id="GO:0008780">
    <property type="term" value="F:acyl-[acyl-carrier-protein]-UDP-N-acetylglucosamine O-acyltransferase activity"/>
    <property type="evidence" value="ECO:0007669"/>
    <property type="project" value="UniProtKB-UniRule"/>
</dbReference>
<protein>
    <recommendedName>
        <fullName evidence="10">Acyl-[acyl-carrier-protein]--UDP-N-acetylglucosamine O-acyltransferase</fullName>
        <shortName evidence="10">UDP-N-acetylglucosamine acyltransferase</shortName>
        <ecNumber evidence="10">2.3.1.129</ecNumber>
    </recommendedName>
</protein>
<evidence type="ECO:0000256" key="3">
    <source>
        <dbReference type="ARBA" id="ARBA00022516"/>
    </source>
</evidence>
<gene>
    <name evidence="10" type="primary">lpxA</name>
    <name evidence="12" type="ORF">DM558_12445</name>
</gene>
<evidence type="ECO:0000259" key="11">
    <source>
        <dbReference type="Pfam" id="PF13720"/>
    </source>
</evidence>
<evidence type="ECO:0000313" key="13">
    <source>
        <dbReference type="Proteomes" id="UP000273143"/>
    </source>
</evidence>
<dbReference type="InterPro" id="IPR029098">
    <property type="entry name" value="Acetyltransf_C"/>
</dbReference>
<dbReference type="NCBIfam" id="TIGR01852">
    <property type="entry name" value="lipid_A_lpxA"/>
    <property type="match status" value="1"/>
</dbReference>
<dbReference type="SUPFAM" id="SSF51161">
    <property type="entry name" value="Trimeric LpxA-like enzymes"/>
    <property type="match status" value="1"/>
</dbReference>
<evidence type="ECO:0000256" key="10">
    <source>
        <dbReference type="HAMAP-Rule" id="MF_00387"/>
    </source>
</evidence>
<dbReference type="PIRSF" id="PIRSF000456">
    <property type="entry name" value="UDP-GlcNAc_acltr"/>
    <property type="match status" value="1"/>
</dbReference>
<keyword evidence="5 10" id="KW-0808">Transferase</keyword>
<dbReference type="InterPro" id="IPR011004">
    <property type="entry name" value="Trimer_LpxA-like_sf"/>
</dbReference>
<keyword evidence="2 10" id="KW-0963">Cytoplasm</keyword>
<name>A0A451EP16_9GAMM</name>
<dbReference type="InterPro" id="IPR001451">
    <property type="entry name" value="Hexapep"/>
</dbReference>
<evidence type="ECO:0000256" key="7">
    <source>
        <dbReference type="ARBA" id="ARBA00023098"/>
    </source>
</evidence>
<dbReference type="UniPathway" id="UPA00359">
    <property type="reaction ID" value="UER00477"/>
</dbReference>
<accession>A0A451EP16</accession>
<dbReference type="InterPro" id="IPR018357">
    <property type="entry name" value="Hexapep_transf_CS"/>
</dbReference>
<dbReference type="GO" id="GO:0005737">
    <property type="term" value="C:cytoplasm"/>
    <property type="evidence" value="ECO:0007669"/>
    <property type="project" value="UniProtKB-SubCell"/>
</dbReference>
<evidence type="ECO:0000256" key="1">
    <source>
        <dbReference type="ARBA" id="ARBA00004496"/>
    </source>
</evidence>
<dbReference type="Pfam" id="PF00132">
    <property type="entry name" value="Hexapep"/>
    <property type="match status" value="2"/>
</dbReference>
<dbReference type="FunFam" id="2.160.10.10:FF:000003">
    <property type="entry name" value="Acyl-[acyl-carrier-protein]--UDP-N-acetylglucosamine O-acyltransferase"/>
    <property type="match status" value="1"/>
</dbReference>
<dbReference type="NCBIfam" id="NF003657">
    <property type="entry name" value="PRK05289.1"/>
    <property type="match status" value="1"/>
</dbReference>
<dbReference type="PANTHER" id="PTHR43480:SF1">
    <property type="entry name" value="ACYL-[ACYL-CARRIER-PROTEIN]--UDP-N-ACETYLGLUCOSAMINE O-ACYLTRANSFERASE, MITOCHONDRIAL-RELATED"/>
    <property type="match status" value="1"/>
</dbReference>
<organism evidence="12 13">
    <name type="scientific">Entomomonas moraniae</name>
    <dbReference type="NCBI Taxonomy" id="2213226"/>
    <lineage>
        <taxon>Bacteria</taxon>
        <taxon>Pseudomonadati</taxon>
        <taxon>Pseudomonadota</taxon>
        <taxon>Gammaproteobacteria</taxon>
        <taxon>Pseudomonadales</taxon>
        <taxon>Pseudomonadaceae</taxon>
        <taxon>Entomomonas</taxon>
    </lineage>
</organism>
<dbReference type="EC" id="2.3.1.129" evidence="10"/>
<dbReference type="Gene3D" id="1.20.1180.10">
    <property type="entry name" value="Udp N-acetylglucosamine O-acyltransferase, C-terminal domain"/>
    <property type="match status" value="1"/>
</dbReference>
<keyword evidence="7 10" id="KW-0443">Lipid metabolism</keyword>
<dbReference type="CDD" id="cd03351">
    <property type="entry name" value="LbH_UDP-GlcNAc_AT"/>
    <property type="match status" value="1"/>
</dbReference>
<evidence type="ECO:0000256" key="2">
    <source>
        <dbReference type="ARBA" id="ARBA00022490"/>
    </source>
</evidence>
<evidence type="ECO:0000313" key="12">
    <source>
        <dbReference type="EMBL" id="AZS51528.1"/>
    </source>
</evidence>
<comment type="similarity">
    <text evidence="10">Belongs to the transferase hexapeptide repeat family. LpxA subfamily.</text>
</comment>
<proteinExistence type="inferred from homology"/>
<evidence type="ECO:0000256" key="4">
    <source>
        <dbReference type="ARBA" id="ARBA00022556"/>
    </source>
</evidence>
<dbReference type="Proteomes" id="UP000273143">
    <property type="component" value="Chromosome"/>
</dbReference>
<comment type="catalytic activity">
    <reaction evidence="10">
        <text>a (3R)-hydroxyacyl-[ACP] + UDP-N-acetyl-alpha-D-glucosamine = a UDP-3-O-[(3R)-3-hydroxyacyl]-N-acetyl-alpha-D-glucosamine + holo-[ACP]</text>
        <dbReference type="Rhea" id="RHEA:67812"/>
        <dbReference type="Rhea" id="RHEA-COMP:9685"/>
        <dbReference type="Rhea" id="RHEA-COMP:9945"/>
        <dbReference type="ChEBI" id="CHEBI:57705"/>
        <dbReference type="ChEBI" id="CHEBI:64479"/>
        <dbReference type="ChEBI" id="CHEBI:78827"/>
        <dbReference type="ChEBI" id="CHEBI:173225"/>
        <dbReference type="EC" id="2.3.1.129"/>
    </reaction>
</comment>
<keyword evidence="4 10" id="KW-0441">Lipid A biosynthesis</keyword>
<dbReference type="RefSeq" id="WP_127164278.1">
    <property type="nucleotide sequence ID" value="NZ_CP029822.1"/>
</dbReference>
<dbReference type="KEGG" id="emo:DM558_12445"/>
<keyword evidence="6 10" id="KW-0677">Repeat</keyword>
<dbReference type="PROSITE" id="PS00101">
    <property type="entry name" value="HEXAPEP_TRANSFERASES"/>
    <property type="match status" value="1"/>
</dbReference>
<comment type="subunit">
    <text evidence="10">Homotrimer.</text>
</comment>
<dbReference type="HAMAP" id="MF_00387">
    <property type="entry name" value="LpxA"/>
    <property type="match status" value="1"/>
</dbReference>
<dbReference type="InterPro" id="IPR037157">
    <property type="entry name" value="Acetyltransf_C_sf"/>
</dbReference>
<feature type="domain" description="UDP N-acetylglucosamine O-acyltransferase C-terminal" evidence="11">
    <location>
        <begin position="181"/>
        <end position="263"/>
    </location>
</feature>
<evidence type="ECO:0000256" key="9">
    <source>
        <dbReference type="ARBA" id="ARBA00056633"/>
    </source>
</evidence>
<keyword evidence="13" id="KW-1185">Reference proteome</keyword>
<keyword evidence="3 10" id="KW-0444">Lipid biosynthesis</keyword>
<evidence type="ECO:0000256" key="8">
    <source>
        <dbReference type="ARBA" id="ARBA00023315"/>
    </source>
</evidence>